<proteinExistence type="predicted"/>
<keyword evidence="1" id="KW-0472">Membrane</keyword>
<dbReference type="EMBL" id="LSSL01002313">
    <property type="protein sequence ID" value="OLY81609.1"/>
    <property type="molecule type" value="Genomic_DNA"/>
</dbReference>
<evidence type="ECO:0000259" key="2">
    <source>
        <dbReference type="Pfam" id="PF00089"/>
    </source>
</evidence>
<keyword evidence="4" id="KW-1185">Reference proteome</keyword>
<dbReference type="GO" id="GO:0006508">
    <property type="term" value="P:proteolysis"/>
    <property type="evidence" value="ECO:0007669"/>
    <property type="project" value="InterPro"/>
</dbReference>
<keyword evidence="1" id="KW-0812">Transmembrane</keyword>
<gene>
    <name evidence="3" type="ORF">AYI68_g4283</name>
</gene>
<feature type="non-terminal residue" evidence="3">
    <location>
        <position position="124"/>
    </location>
</feature>
<protein>
    <recommendedName>
        <fullName evidence="2">Peptidase S1 domain-containing protein</fullName>
    </recommendedName>
</protein>
<dbReference type="Pfam" id="PF00089">
    <property type="entry name" value="Trypsin"/>
    <property type="match status" value="1"/>
</dbReference>
<reference evidence="3 4" key="1">
    <citation type="journal article" date="2016" name="Mol. Biol. Evol.">
        <title>Genome-Wide Survey of Gut Fungi (Harpellales) Reveals the First Horizontally Transferred Ubiquitin Gene from a Mosquito Host.</title>
        <authorList>
            <person name="Wang Y."/>
            <person name="White M.M."/>
            <person name="Kvist S."/>
            <person name="Moncalvo J.M."/>
        </authorList>
    </citation>
    <scope>NUCLEOTIDE SEQUENCE [LARGE SCALE GENOMIC DNA]</scope>
    <source>
        <strain evidence="3 4">ALG-7-W6</strain>
    </source>
</reference>
<sequence>MFYINLYLCICLLNLSFVFSGYPFSMRNVQDTFFKETIEKIEREEYPNYVVKIQKNKGGNFEYVCDGVLISQKRVVTAASCVKDVAEYRIMFHNPKNEAYESLEFKSYAIHKDFYEDNNAGRKG</sequence>
<feature type="transmembrane region" description="Helical" evidence="1">
    <location>
        <begin position="6"/>
        <end position="25"/>
    </location>
</feature>
<accession>A0A1R0GXJ2</accession>
<feature type="domain" description="Peptidase S1" evidence="2">
    <location>
        <begin position="48"/>
        <end position="118"/>
    </location>
</feature>
<dbReference type="InterPro" id="IPR043504">
    <property type="entry name" value="Peptidase_S1_PA_chymotrypsin"/>
</dbReference>
<evidence type="ECO:0000256" key="1">
    <source>
        <dbReference type="SAM" id="Phobius"/>
    </source>
</evidence>
<evidence type="ECO:0000313" key="3">
    <source>
        <dbReference type="EMBL" id="OLY81609.1"/>
    </source>
</evidence>
<dbReference type="Proteomes" id="UP000187455">
    <property type="component" value="Unassembled WGS sequence"/>
</dbReference>
<comment type="caution">
    <text evidence="3">The sequence shown here is derived from an EMBL/GenBank/DDBJ whole genome shotgun (WGS) entry which is preliminary data.</text>
</comment>
<organism evidence="3 4">
    <name type="scientific">Smittium mucronatum</name>
    <dbReference type="NCBI Taxonomy" id="133383"/>
    <lineage>
        <taxon>Eukaryota</taxon>
        <taxon>Fungi</taxon>
        <taxon>Fungi incertae sedis</taxon>
        <taxon>Zoopagomycota</taxon>
        <taxon>Kickxellomycotina</taxon>
        <taxon>Harpellomycetes</taxon>
        <taxon>Harpellales</taxon>
        <taxon>Legeriomycetaceae</taxon>
        <taxon>Smittium</taxon>
    </lineage>
</organism>
<dbReference type="Gene3D" id="2.40.10.10">
    <property type="entry name" value="Trypsin-like serine proteases"/>
    <property type="match status" value="1"/>
</dbReference>
<keyword evidence="1" id="KW-1133">Transmembrane helix</keyword>
<dbReference type="InterPro" id="IPR001254">
    <property type="entry name" value="Trypsin_dom"/>
</dbReference>
<dbReference type="OrthoDB" id="7468414at2759"/>
<dbReference type="InterPro" id="IPR009003">
    <property type="entry name" value="Peptidase_S1_PA"/>
</dbReference>
<name>A0A1R0GXJ2_9FUNG</name>
<dbReference type="GO" id="GO:0004252">
    <property type="term" value="F:serine-type endopeptidase activity"/>
    <property type="evidence" value="ECO:0007669"/>
    <property type="project" value="InterPro"/>
</dbReference>
<dbReference type="SUPFAM" id="SSF50494">
    <property type="entry name" value="Trypsin-like serine proteases"/>
    <property type="match status" value="1"/>
</dbReference>
<dbReference type="AlphaFoldDB" id="A0A1R0GXJ2"/>
<evidence type="ECO:0000313" key="4">
    <source>
        <dbReference type="Proteomes" id="UP000187455"/>
    </source>
</evidence>